<reference evidence="3 4" key="1">
    <citation type="journal article" date="2013" name="Proc. Natl. Acad. Sci. U.S.A.">
        <title>Fine-scale variation in meiotic recombination in Mimulus inferred from population shotgun sequencing.</title>
        <authorList>
            <person name="Hellsten U."/>
            <person name="Wright K.M."/>
            <person name="Jenkins J."/>
            <person name="Shu S."/>
            <person name="Yuan Y."/>
            <person name="Wessler S.R."/>
            <person name="Schmutz J."/>
            <person name="Willis J.H."/>
            <person name="Rokhsar D.S."/>
        </authorList>
    </citation>
    <scope>NUCLEOTIDE SEQUENCE [LARGE SCALE GENOMIC DNA]</scope>
    <source>
        <strain evidence="4">cv. DUN x IM62</strain>
    </source>
</reference>
<feature type="transmembrane region" description="Helical" evidence="2">
    <location>
        <begin position="79"/>
        <end position="97"/>
    </location>
</feature>
<accession>A0A022QGJ7</accession>
<keyword evidence="4" id="KW-1185">Reference proteome</keyword>
<feature type="region of interest" description="Disordered" evidence="1">
    <location>
        <begin position="36"/>
        <end position="70"/>
    </location>
</feature>
<dbReference type="Proteomes" id="UP000030748">
    <property type="component" value="Unassembled WGS sequence"/>
</dbReference>
<dbReference type="PANTHER" id="PTHR37741:SF1">
    <property type="entry name" value="TRANSMEMBRANE PROTEIN"/>
    <property type="match status" value="1"/>
</dbReference>
<dbReference type="EMBL" id="KI631651">
    <property type="protein sequence ID" value="EYU26719.1"/>
    <property type="molecule type" value="Genomic_DNA"/>
</dbReference>
<proteinExistence type="predicted"/>
<organism evidence="3 4">
    <name type="scientific">Erythranthe guttata</name>
    <name type="common">Yellow monkey flower</name>
    <name type="synonym">Mimulus guttatus</name>
    <dbReference type="NCBI Taxonomy" id="4155"/>
    <lineage>
        <taxon>Eukaryota</taxon>
        <taxon>Viridiplantae</taxon>
        <taxon>Streptophyta</taxon>
        <taxon>Embryophyta</taxon>
        <taxon>Tracheophyta</taxon>
        <taxon>Spermatophyta</taxon>
        <taxon>Magnoliopsida</taxon>
        <taxon>eudicotyledons</taxon>
        <taxon>Gunneridae</taxon>
        <taxon>Pentapetalae</taxon>
        <taxon>asterids</taxon>
        <taxon>lamiids</taxon>
        <taxon>Lamiales</taxon>
        <taxon>Phrymaceae</taxon>
        <taxon>Erythranthe</taxon>
    </lineage>
</organism>
<evidence type="ECO:0000313" key="3">
    <source>
        <dbReference type="EMBL" id="EYU26719.1"/>
    </source>
</evidence>
<gene>
    <name evidence="3" type="ORF">MIMGU_mgv1a016885mg</name>
</gene>
<evidence type="ECO:0000313" key="4">
    <source>
        <dbReference type="Proteomes" id="UP000030748"/>
    </source>
</evidence>
<name>A0A022QGJ7_ERYGU</name>
<keyword evidence="2" id="KW-1133">Transmembrane helix</keyword>
<keyword evidence="2" id="KW-0472">Membrane</keyword>
<sequence>MATTEEKIVEPNTADDGFTYADEVFVDGEMLVPDDDPVISPRVDPVSFTTSKQLKEEAEEEESKRESGKGDALHNLKSTIIISGVVVAVIGAVLAIARKIKQA</sequence>
<keyword evidence="2" id="KW-0812">Transmembrane</keyword>
<dbReference type="AlphaFoldDB" id="A0A022QGJ7"/>
<protein>
    <submittedName>
        <fullName evidence="3">Uncharacterized protein</fullName>
    </submittedName>
</protein>
<dbReference type="PANTHER" id="PTHR37741">
    <property type="entry name" value="TRANSMEMBRANE PROTEIN"/>
    <property type="match status" value="1"/>
</dbReference>
<evidence type="ECO:0000256" key="2">
    <source>
        <dbReference type="SAM" id="Phobius"/>
    </source>
</evidence>
<dbReference type="KEGG" id="egt:105969974"/>
<evidence type="ECO:0000256" key="1">
    <source>
        <dbReference type="SAM" id="MobiDB-lite"/>
    </source>
</evidence>